<comment type="subcellular location">
    <subcellularLocation>
        <location evidence="1">Secreted</location>
    </subcellularLocation>
</comment>
<organism evidence="5 6">
    <name type="scientific">Poecilia reticulata</name>
    <name type="common">Guppy</name>
    <name type="synonym">Acanthophacelus reticulatus</name>
    <dbReference type="NCBI Taxonomy" id="8081"/>
    <lineage>
        <taxon>Eukaryota</taxon>
        <taxon>Metazoa</taxon>
        <taxon>Chordata</taxon>
        <taxon>Craniata</taxon>
        <taxon>Vertebrata</taxon>
        <taxon>Euteleostomi</taxon>
        <taxon>Actinopterygii</taxon>
        <taxon>Neopterygii</taxon>
        <taxon>Teleostei</taxon>
        <taxon>Neoteleostei</taxon>
        <taxon>Acanthomorphata</taxon>
        <taxon>Ovalentaria</taxon>
        <taxon>Atherinomorphae</taxon>
        <taxon>Cyprinodontiformes</taxon>
        <taxon>Poeciliidae</taxon>
        <taxon>Poeciliinae</taxon>
        <taxon>Poecilia</taxon>
    </lineage>
</organism>
<evidence type="ECO:0000313" key="5">
    <source>
        <dbReference type="Ensembl" id="ENSPREP00000006845.1"/>
    </source>
</evidence>
<dbReference type="InterPro" id="IPR001073">
    <property type="entry name" value="C1q_dom"/>
</dbReference>
<keyword evidence="6" id="KW-1185">Reference proteome</keyword>
<dbReference type="Pfam" id="PF00386">
    <property type="entry name" value="C1q"/>
    <property type="match status" value="1"/>
</dbReference>
<dbReference type="PANTHER" id="PTHR22923:SF102">
    <property type="entry name" value="CEREBELLIN 13-RELATED"/>
    <property type="match status" value="1"/>
</dbReference>
<dbReference type="AlphaFoldDB" id="A0A3P9NBA7"/>
<evidence type="ECO:0000259" key="4">
    <source>
        <dbReference type="PROSITE" id="PS50871"/>
    </source>
</evidence>
<dbReference type="PROSITE" id="PS50871">
    <property type="entry name" value="C1Q"/>
    <property type="match status" value="1"/>
</dbReference>
<sequence length="281" mass="31458">MQMVRASLSFYLCTRPPRDLSVLWEEVQGLKQLVLSLKGEQVEQRQELRTVESRLRDGEMEAELQKQSMDELQMALDLLLTEQTSGLRKKVEELEEKNKKLLVCLCSAEQFGAAVSTAVAAELPFLQTRLRASESSVEQLRRKDTDELKVAFSAGLTDSGIVGPFDEETTLIFSKTITNVGRGYNSSAGVFTAPVTGLYFFSFTAADYLKGYMGLYLYRNEQPVSFSLDLNDHGGYTSMTSAVALQLDRGDQVRLALPASYRLYDDSRNFSVFSGFLLFPV</sequence>
<reference evidence="6" key="1">
    <citation type="submission" date="2013-11" db="EMBL/GenBank/DDBJ databases">
        <title>The genomic landscape of the Guanapo guppy.</title>
        <authorList>
            <person name="Kuenstner A."/>
            <person name="Dreyer C."/>
        </authorList>
    </citation>
    <scope>NUCLEOTIDE SEQUENCE</scope>
    <source>
        <strain evidence="6">Guanapo</strain>
    </source>
</reference>
<feature type="domain" description="C1q" evidence="4">
    <location>
        <begin position="145"/>
        <end position="281"/>
    </location>
</feature>
<dbReference type="GeneTree" id="ENSGT00940000163520"/>
<dbReference type="InterPro" id="IPR008983">
    <property type="entry name" value="Tumour_necrosis_fac-like_dom"/>
</dbReference>
<keyword evidence="3" id="KW-0732">Signal</keyword>
<dbReference type="Gene3D" id="2.60.120.40">
    <property type="match status" value="1"/>
</dbReference>
<dbReference type="Proteomes" id="UP000242638">
    <property type="component" value="Unassembled WGS sequence"/>
</dbReference>
<accession>A0A3P9NBA7</accession>
<evidence type="ECO:0000313" key="6">
    <source>
        <dbReference type="Proteomes" id="UP000242638"/>
    </source>
</evidence>
<evidence type="ECO:0000256" key="2">
    <source>
        <dbReference type="ARBA" id="ARBA00022525"/>
    </source>
</evidence>
<name>A0A3P9NBA7_POERE</name>
<reference evidence="5" key="3">
    <citation type="submission" date="2025-09" db="UniProtKB">
        <authorList>
            <consortium name="Ensembl"/>
        </authorList>
    </citation>
    <scope>IDENTIFICATION</scope>
    <source>
        <strain evidence="5">Guanapo</strain>
    </source>
</reference>
<dbReference type="SUPFAM" id="SSF49842">
    <property type="entry name" value="TNF-like"/>
    <property type="match status" value="1"/>
</dbReference>
<keyword evidence="2" id="KW-0964">Secreted</keyword>
<dbReference type="PANTHER" id="PTHR22923">
    <property type="entry name" value="CEREBELLIN-RELATED"/>
    <property type="match status" value="1"/>
</dbReference>
<dbReference type="InterPro" id="IPR050822">
    <property type="entry name" value="Cerebellin_Synaptic_Org"/>
</dbReference>
<protein>
    <submittedName>
        <fullName evidence="5">Complement C1q-like protein 2</fullName>
    </submittedName>
</protein>
<reference evidence="5" key="2">
    <citation type="submission" date="2025-08" db="UniProtKB">
        <authorList>
            <consortium name="Ensembl"/>
        </authorList>
    </citation>
    <scope>IDENTIFICATION</scope>
    <source>
        <strain evidence="5">Guanapo</strain>
    </source>
</reference>
<proteinExistence type="predicted"/>
<dbReference type="SMART" id="SM00110">
    <property type="entry name" value="C1Q"/>
    <property type="match status" value="1"/>
</dbReference>
<dbReference type="PRINTS" id="PR00007">
    <property type="entry name" value="COMPLEMNTC1Q"/>
</dbReference>
<evidence type="ECO:0000256" key="3">
    <source>
        <dbReference type="ARBA" id="ARBA00022729"/>
    </source>
</evidence>
<dbReference type="Ensembl" id="ENSPRET00000006934.1">
    <property type="protein sequence ID" value="ENSPREP00000006845.1"/>
    <property type="gene ID" value="ENSPREG00000004729.1"/>
</dbReference>
<evidence type="ECO:0000256" key="1">
    <source>
        <dbReference type="ARBA" id="ARBA00004613"/>
    </source>
</evidence>
<dbReference type="GO" id="GO:0005576">
    <property type="term" value="C:extracellular region"/>
    <property type="evidence" value="ECO:0007669"/>
    <property type="project" value="UniProtKB-SubCell"/>
</dbReference>